<proteinExistence type="predicted"/>
<comment type="caution">
    <text evidence="1">The sequence shown here is derived from an EMBL/GenBank/DDBJ whole genome shotgun (WGS) entry which is preliminary data.</text>
</comment>
<accession>A0A1V6M165</accession>
<evidence type="ECO:0000313" key="2">
    <source>
        <dbReference type="Proteomes" id="UP000242219"/>
    </source>
</evidence>
<evidence type="ECO:0000313" key="1">
    <source>
        <dbReference type="EMBL" id="OQD46154.1"/>
    </source>
</evidence>
<organism evidence="1 2">
    <name type="scientific">Candidatus Brocadia sapporoensis</name>
    <dbReference type="NCBI Taxonomy" id="392547"/>
    <lineage>
        <taxon>Bacteria</taxon>
        <taxon>Pseudomonadati</taxon>
        <taxon>Planctomycetota</taxon>
        <taxon>Candidatus Brocadiia</taxon>
        <taxon>Candidatus Brocadiales</taxon>
        <taxon>Candidatus Brocadiaceae</taxon>
        <taxon>Candidatus Brocadia</taxon>
    </lineage>
</organism>
<dbReference type="RefSeq" id="WP_070066698.1">
    <property type="nucleotide sequence ID" value="NZ_MJUW02000056.1"/>
</dbReference>
<gene>
    <name evidence="1" type="ORF">BIY37_04855</name>
</gene>
<reference evidence="1 2" key="1">
    <citation type="journal article" date="2016" name="Genome Announc.">
        <title>Draft Genome Sequence of the Anaerobic Ammonium-Oxidizing Bacterium 'Candidatus Brocadia sp. 40'.</title>
        <authorList>
            <person name="Ali M."/>
            <person name="Haroon M.F."/>
            <person name="Narita Y."/>
            <person name="Zhang L."/>
            <person name="Rangel Shaw D."/>
            <person name="Okabe S."/>
            <person name="Saikaly P.E."/>
        </authorList>
    </citation>
    <scope>NUCLEOTIDE SEQUENCE [LARGE SCALE GENOMIC DNA]</scope>
    <source>
        <strain evidence="1 2">40</strain>
    </source>
</reference>
<dbReference type="EMBL" id="MJUW02000056">
    <property type="protein sequence ID" value="OQD46154.1"/>
    <property type="molecule type" value="Genomic_DNA"/>
</dbReference>
<sequence length="475" mass="51595">MNTTLRTMSRSILISLIGVFLCVFVYQQMSVAAWSSHSQENTAICTASGQQSSPQIIDDGVGGAIIAWEDARDIHFDIYVQRIDAQGNALWQKDGVPVCAAPENQKRPRMVSDGDGGAIIVWHDMRSGIGNYDVYAQRIDAKGNTLWMKDGIPVCSEVKDQDSPCITSDGVGGAIIVWEDFRTNYADLYGQRINKNGETLWAKNGVLVCGVSGAQNAPEIVSDGTGGAIVVWQDFRRNYADIYAQRLDASGTMLWDKFGIAVCTAQGHESFAVAVSNGAEGAIITWVDTRNGTNNNDIFAQQIDGNGAVQWLLNGIPLCTAPGNQNYPVITTDGAGGAISAWWDMRSGDFNIFAQRIDISGCVQWEDNGTAICIESGIQNRVSIVSDNNCGAILAWNDNRGFPADFDVYAQRIDRKGMPLWKKNGVAISTASDTQCFPVLVGDGTGGAIITWQDGRQKDKNYWDLYAQKINNDGL</sequence>
<dbReference type="PANTHER" id="PTHR42754:SF1">
    <property type="entry name" value="LIPOPROTEIN"/>
    <property type="match status" value="1"/>
</dbReference>
<protein>
    <recommendedName>
        <fullName evidence="3">Bulb-type lectin domain-containing protein</fullName>
    </recommendedName>
</protein>
<keyword evidence="2" id="KW-1185">Reference proteome</keyword>
<dbReference type="AlphaFoldDB" id="A0A1V6M165"/>
<name>A0A1V6M165_9BACT</name>
<evidence type="ECO:0008006" key="3">
    <source>
        <dbReference type="Google" id="ProtNLM"/>
    </source>
</evidence>
<dbReference type="Proteomes" id="UP000242219">
    <property type="component" value="Unassembled WGS sequence"/>
</dbReference>
<dbReference type="PANTHER" id="PTHR42754">
    <property type="entry name" value="ENDOGLUCANASE"/>
    <property type="match status" value="1"/>
</dbReference>